<protein>
    <submittedName>
        <fullName evidence="2">Uncharacterized protein</fullName>
    </submittedName>
</protein>
<accession>A0A0G2HPF7</accession>
<name>A0A0G2HPF7_9EURO</name>
<reference evidence="3" key="1">
    <citation type="journal article" date="2015" name="PLoS Genet.">
        <title>The dynamic genome and transcriptome of the human fungal pathogen Blastomyces and close relative Emmonsia.</title>
        <authorList>
            <person name="Munoz J.F."/>
            <person name="Gauthier G.M."/>
            <person name="Desjardins C.A."/>
            <person name="Gallo J.E."/>
            <person name="Holder J."/>
            <person name="Sullivan T.D."/>
            <person name="Marty A.J."/>
            <person name="Carmen J.C."/>
            <person name="Chen Z."/>
            <person name="Ding L."/>
            <person name="Gujja S."/>
            <person name="Magrini V."/>
            <person name="Misas E."/>
            <person name="Mitreva M."/>
            <person name="Priest M."/>
            <person name="Saif S."/>
            <person name="Whiston E.A."/>
            <person name="Young S."/>
            <person name="Zeng Q."/>
            <person name="Goldman W.E."/>
            <person name="Mardis E.R."/>
            <person name="Taylor J.W."/>
            <person name="McEwen J.G."/>
            <person name="Clay O.K."/>
            <person name="Klein B.S."/>
            <person name="Cuomo C.A."/>
        </authorList>
    </citation>
    <scope>NUCLEOTIDE SEQUENCE [LARGE SCALE GENOMIC DNA]</scope>
    <source>
        <strain evidence="3">UAMH 3008</strain>
    </source>
</reference>
<proteinExistence type="predicted"/>
<comment type="caution">
    <text evidence="2">The sequence shown here is derived from an EMBL/GenBank/DDBJ whole genome shotgun (WGS) entry which is preliminary data.</text>
</comment>
<dbReference type="AlphaFoldDB" id="A0A0G2HPF7"/>
<dbReference type="EMBL" id="LCZI01001733">
    <property type="protein sequence ID" value="KKZ57830.1"/>
    <property type="molecule type" value="Genomic_DNA"/>
</dbReference>
<dbReference type="OrthoDB" id="4185413at2759"/>
<organism evidence="2 3">
    <name type="scientific">[Emmonsia] crescens</name>
    <dbReference type="NCBI Taxonomy" id="73230"/>
    <lineage>
        <taxon>Eukaryota</taxon>
        <taxon>Fungi</taxon>
        <taxon>Dikarya</taxon>
        <taxon>Ascomycota</taxon>
        <taxon>Pezizomycotina</taxon>
        <taxon>Eurotiomycetes</taxon>
        <taxon>Eurotiomycetidae</taxon>
        <taxon>Onygenales</taxon>
        <taxon>Ajellomycetaceae</taxon>
        <taxon>Emergomyces</taxon>
    </lineage>
</organism>
<feature type="compositionally biased region" description="Acidic residues" evidence="1">
    <location>
        <begin position="140"/>
        <end position="150"/>
    </location>
</feature>
<evidence type="ECO:0000256" key="1">
    <source>
        <dbReference type="SAM" id="MobiDB-lite"/>
    </source>
</evidence>
<evidence type="ECO:0000313" key="2">
    <source>
        <dbReference type="EMBL" id="KKZ57830.1"/>
    </source>
</evidence>
<sequence>MVDNTAVLAAANGTSVNPGNIAASPASPNNTAAVALRGDASTSAIAVSGGKAANVDNPHGRYWRFCKKCRHVRPTRWSYWEDKRNPPTSRYFWYCVSFAWRYLSASRCPECKCKLDDSPVLPLQEGEGAPIQTQGPEQEQVQEQDIQEPE</sequence>
<dbReference type="Proteomes" id="UP000034164">
    <property type="component" value="Unassembled WGS sequence"/>
</dbReference>
<gene>
    <name evidence="2" type="ORF">EMCG_05581</name>
</gene>
<feature type="region of interest" description="Disordered" evidence="1">
    <location>
        <begin position="124"/>
        <end position="150"/>
    </location>
</feature>
<dbReference type="VEuPathDB" id="FungiDB:EMCG_05581"/>
<evidence type="ECO:0000313" key="3">
    <source>
        <dbReference type="Proteomes" id="UP000034164"/>
    </source>
</evidence>